<dbReference type="VEuPathDB" id="FungiDB:B9J08_004940"/>
<comment type="caution">
    <text evidence="2">The sequence shown here is derived from an EMBL/GenBank/DDBJ whole genome shotgun (WGS) entry which is preliminary data.</text>
</comment>
<feature type="compositionally biased region" description="Acidic residues" evidence="1">
    <location>
        <begin position="279"/>
        <end position="289"/>
    </location>
</feature>
<evidence type="ECO:0000313" key="3">
    <source>
        <dbReference type="Proteomes" id="UP000037122"/>
    </source>
</evidence>
<feature type="region of interest" description="Disordered" evidence="1">
    <location>
        <begin position="258"/>
        <end position="305"/>
    </location>
</feature>
<dbReference type="VEuPathDB" id="FungiDB:CJJ09_004423"/>
<dbReference type="VEuPathDB" id="FungiDB:CJJ07_003242"/>
<sequence length="329" mass="35495">MSSNRVALASINTNIDSPKGSPLFKHKSFTALARSLPKIHGPTALKVDEKEPLPLTPSTTPKLTLTKATSSLVPITGLAPPARKTESFSGYHITHGKNVKADLAATKLKLRLQLAFYKLKAQKDSLHARQGPEITVSPTVSEKEPRHFLSAANVNLQKPPRTASGPLLSKVASSKVAKKKPAKLSASSSSLRLYHIKPTSSFHNAYPQQLPLNVSSCGSSSQRLPPVHKILKTPIKTTTRNLVLQFYNNTNNGHSGTGSLSSFHFARTSHTEPTQPSDETIDDSVDDTGIDSRRKVDPIGSSPSRFGTFSTPNSFSVAKSLLQLGLGYY</sequence>
<dbReference type="VEuPathDB" id="FungiDB:CJI96_0003730"/>
<reference evidence="3" key="1">
    <citation type="journal article" date="2015" name="BMC Genomics">
        <title>Draft genome of a commonly misdiagnosed multidrug resistant pathogen Candida auris.</title>
        <authorList>
            <person name="Chatterjee S."/>
            <person name="Alampalli S.V."/>
            <person name="Nageshan R.K."/>
            <person name="Chettiar S.T."/>
            <person name="Joshi S."/>
            <person name="Tatu U.S."/>
        </authorList>
    </citation>
    <scope>NUCLEOTIDE SEQUENCE [LARGE SCALE GENOMIC DNA]</scope>
    <source>
        <strain evidence="3">6684</strain>
    </source>
</reference>
<evidence type="ECO:0000256" key="1">
    <source>
        <dbReference type="SAM" id="MobiDB-lite"/>
    </source>
</evidence>
<dbReference type="VEuPathDB" id="FungiDB:QG37_01038"/>
<dbReference type="VEuPathDB" id="FungiDB:CJI97_005024"/>
<protein>
    <submittedName>
        <fullName evidence="2">Uncharacterized protein</fullName>
    </submittedName>
</protein>
<name>A0A0L0P5Q5_CANAR</name>
<dbReference type="EMBL" id="LGST01000008">
    <property type="protein sequence ID" value="KNE01702.1"/>
    <property type="molecule type" value="Genomic_DNA"/>
</dbReference>
<accession>A0A0L0P5Q5</accession>
<gene>
    <name evidence="2" type="ORF">QG37_01038</name>
</gene>
<proteinExistence type="predicted"/>
<dbReference type="Proteomes" id="UP000037122">
    <property type="component" value="Unassembled WGS sequence"/>
</dbReference>
<dbReference type="AlphaFoldDB" id="A0A0L0P5Q5"/>
<organism evidence="2 3">
    <name type="scientific">Candidozyma auris</name>
    <name type="common">Yeast</name>
    <name type="synonym">Candida auris</name>
    <dbReference type="NCBI Taxonomy" id="498019"/>
    <lineage>
        <taxon>Eukaryota</taxon>
        <taxon>Fungi</taxon>
        <taxon>Dikarya</taxon>
        <taxon>Ascomycota</taxon>
        <taxon>Saccharomycotina</taxon>
        <taxon>Pichiomycetes</taxon>
        <taxon>Metschnikowiaceae</taxon>
        <taxon>Candidozyma</taxon>
    </lineage>
</organism>
<evidence type="ECO:0000313" key="2">
    <source>
        <dbReference type="EMBL" id="KNE01702.1"/>
    </source>
</evidence>